<dbReference type="Pfam" id="PF14345">
    <property type="entry name" value="GDYXXLXY"/>
    <property type="match status" value="1"/>
</dbReference>
<protein>
    <submittedName>
        <fullName evidence="1">GDYXXLXY domain-containing protein</fullName>
    </submittedName>
</protein>
<evidence type="ECO:0000313" key="2">
    <source>
        <dbReference type="Proteomes" id="UP000712673"/>
    </source>
</evidence>
<sequence>MNAHRFHLWCALLLPLVAFIGITVRAERLRAAGPVFHVPIIGYDPRDVLRGQYLRYRLQWPADNTCQGPTCCLCLRASGQHTTSACGVLEHACAAQLSAPMVEQGREFFIQEDAGPALEQAVRQGVGSIAFNVTADGQMHVHELFIEEVPHRRWLRANAPHR</sequence>
<organism evidence="1 2">
    <name type="scientific">Tectimicrobiota bacterium</name>
    <dbReference type="NCBI Taxonomy" id="2528274"/>
    <lineage>
        <taxon>Bacteria</taxon>
        <taxon>Pseudomonadati</taxon>
        <taxon>Nitrospinota/Tectimicrobiota group</taxon>
        <taxon>Candidatus Tectimicrobiota</taxon>
    </lineage>
</organism>
<evidence type="ECO:0000313" key="1">
    <source>
        <dbReference type="EMBL" id="MBM3222738.1"/>
    </source>
</evidence>
<name>A0A937VX80_UNCTE</name>
<dbReference type="InterPro" id="IPR025833">
    <property type="entry name" value="GDYXXLXY"/>
</dbReference>
<proteinExistence type="predicted"/>
<comment type="caution">
    <text evidence="1">The sequence shown here is derived from an EMBL/GenBank/DDBJ whole genome shotgun (WGS) entry which is preliminary data.</text>
</comment>
<dbReference type="AlphaFoldDB" id="A0A937VX80"/>
<gene>
    <name evidence="1" type="ORF">FJZ47_02895</name>
</gene>
<accession>A0A937VX80</accession>
<dbReference type="Proteomes" id="UP000712673">
    <property type="component" value="Unassembled WGS sequence"/>
</dbReference>
<reference evidence="1" key="1">
    <citation type="submission" date="2019-03" db="EMBL/GenBank/DDBJ databases">
        <title>Lake Tanganyika Metagenome-Assembled Genomes (MAGs).</title>
        <authorList>
            <person name="Tran P."/>
        </authorList>
    </citation>
    <scope>NUCLEOTIDE SEQUENCE</scope>
    <source>
        <strain evidence="1">K_DeepCast_65m_m2_066</strain>
    </source>
</reference>
<dbReference type="EMBL" id="VGLS01000049">
    <property type="protein sequence ID" value="MBM3222738.1"/>
    <property type="molecule type" value="Genomic_DNA"/>
</dbReference>